<gene>
    <name evidence="1" type="ORF">AG1IA_06596</name>
</gene>
<organism evidence="1 2">
    <name type="scientific">Thanatephorus cucumeris (strain AG1-IA)</name>
    <name type="common">Rice sheath blight fungus</name>
    <name type="synonym">Rhizoctonia solani</name>
    <dbReference type="NCBI Taxonomy" id="983506"/>
    <lineage>
        <taxon>Eukaryota</taxon>
        <taxon>Fungi</taxon>
        <taxon>Dikarya</taxon>
        <taxon>Basidiomycota</taxon>
        <taxon>Agaricomycotina</taxon>
        <taxon>Agaricomycetes</taxon>
        <taxon>Cantharellales</taxon>
        <taxon>Ceratobasidiaceae</taxon>
        <taxon>Rhizoctonia</taxon>
        <taxon>Rhizoctonia solani AG-1</taxon>
    </lineage>
</organism>
<accession>L8WSL4</accession>
<proteinExistence type="predicted"/>
<comment type="caution">
    <text evidence="1">The sequence shown here is derived from an EMBL/GenBank/DDBJ whole genome shotgun (WGS) entry which is preliminary data.</text>
</comment>
<dbReference type="EMBL" id="AFRT01001795">
    <property type="protein sequence ID" value="ELU39374.1"/>
    <property type="molecule type" value="Genomic_DNA"/>
</dbReference>
<dbReference type="Proteomes" id="UP000011668">
    <property type="component" value="Unassembled WGS sequence"/>
</dbReference>
<keyword evidence="2" id="KW-1185">Reference proteome</keyword>
<sequence>MSLSRPGYAHRDRHVRLDNKFKSHRILARPQVKLAQLFQKQRIKVTQVQLRDTIR</sequence>
<dbReference type="AlphaFoldDB" id="L8WSL4"/>
<evidence type="ECO:0000313" key="2">
    <source>
        <dbReference type="Proteomes" id="UP000011668"/>
    </source>
</evidence>
<dbReference type="HOGENOM" id="CLU_3034020_0_0_1"/>
<name>L8WSL4_THACA</name>
<reference evidence="1 2" key="1">
    <citation type="journal article" date="2013" name="Nat. Commun.">
        <title>The evolution and pathogenic mechanisms of the rice sheath blight pathogen.</title>
        <authorList>
            <person name="Zheng A."/>
            <person name="Lin R."/>
            <person name="Xu L."/>
            <person name="Qin P."/>
            <person name="Tang C."/>
            <person name="Ai P."/>
            <person name="Zhang D."/>
            <person name="Liu Y."/>
            <person name="Sun Z."/>
            <person name="Feng H."/>
            <person name="Wang Y."/>
            <person name="Chen Y."/>
            <person name="Liang X."/>
            <person name="Fu R."/>
            <person name="Li Q."/>
            <person name="Zhang J."/>
            <person name="Yu X."/>
            <person name="Xie Z."/>
            <person name="Ding L."/>
            <person name="Guan P."/>
            <person name="Tang J."/>
            <person name="Liang Y."/>
            <person name="Wang S."/>
            <person name="Deng Q."/>
            <person name="Li S."/>
            <person name="Zhu J."/>
            <person name="Wang L."/>
            <person name="Liu H."/>
            <person name="Li P."/>
        </authorList>
    </citation>
    <scope>NUCLEOTIDE SEQUENCE [LARGE SCALE GENOMIC DNA]</scope>
    <source>
        <strain evidence="2">AG-1 IA</strain>
    </source>
</reference>
<protein>
    <submittedName>
        <fullName evidence="1">Uncharacterized protein</fullName>
    </submittedName>
</protein>
<evidence type="ECO:0000313" key="1">
    <source>
        <dbReference type="EMBL" id="ELU39374.1"/>
    </source>
</evidence>